<accession>A0A8S1KEW0</accession>
<dbReference type="Proteomes" id="UP000688137">
    <property type="component" value="Unassembled WGS sequence"/>
</dbReference>
<proteinExistence type="predicted"/>
<dbReference type="AlphaFoldDB" id="A0A8S1KEW0"/>
<comment type="caution">
    <text evidence="1">The sequence shown here is derived from an EMBL/GenBank/DDBJ whole genome shotgun (WGS) entry which is preliminary data.</text>
</comment>
<gene>
    <name evidence="1" type="ORF">PPRIM_AZ9-3.1.T0210075</name>
</gene>
<keyword evidence="2" id="KW-1185">Reference proteome</keyword>
<evidence type="ECO:0000313" key="2">
    <source>
        <dbReference type="Proteomes" id="UP000688137"/>
    </source>
</evidence>
<reference evidence="1" key="1">
    <citation type="submission" date="2021-01" db="EMBL/GenBank/DDBJ databases">
        <authorList>
            <consortium name="Genoscope - CEA"/>
            <person name="William W."/>
        </authorList>
    </citation>
    <scope>NUCLEOTIDE SEQUENCE</scope>
</reference>
<evidence type="ECO:0000313" key="1">
    <source>
        <dbReference type="EMBL" id="CAD8053798.1"/>
    </source>
</evidence>
<name>A0A8S1KEW0_PARPR</name>
<sequence length="170" mass="20046">MHAQEVLMEEKKPQSCIRIRKSLRIICFLGILLVENQVKSKSLVCCWNYQQSQLILQNIQIGIGKKFNSTQMFKDQFGVQMIVQQFLDIMYLKLQDKKISIILLLILETTKLLLVYHNAIKIMSFSTHSDIRGMIQLDHLQQYIIAFVHCEYHRMKNLVTKIFEKNLNQS</sequence>
<organism evidence="1 2">
    <name type="scientific">Paramecium primaurelia</name>
    <dbReference type="NCBI Taxonomy" id="5886"/>
    <lineage>
        <taxon>Eukaryota</taxon>
        <taxon>Sar</taxon>
        <taxon>Alveolata</taxon>
        <taxon>Ciliophora</taxon>
        <taxon>Intramacronucleata</taxon>
        <taxon>Oligohymenophorea</taxon>
        <taxon>Peniculida</taxon>
        <taxon>Parameciidae</taxon>
        <taxon>Paramecium</taxon>
    </lineage>
</organism>
<protein>
    <submittedName>
        <fullName evidence="1">Uncharacterized protein</fullName>
    </submittedName>
</protein>
<dbReference type="EMBL" id="CAJJDM010000019">
    <property type="protein sequence ID" value="CAD8053798.1"/>
    <property type="molecule type" value="Genomic_DNA"/>
</dbReference>